<evidence type="ECO:0000313" key="3">
    <source>
        <dbReference type="Proteomes" id="UP000176800"/>
    </source>
</evidence>
<accession>A0A1G2U6B7</accession>
<keyword evidence="1" id="KW-0472">Membrane</keyword>
<protein>
    <recommendedName>
        <fullName evidence="4">PilN domain-containing protein</fullName>
    </recommendedName>
</protein>
<proteinExistence type="predicted"/>
<keyword evidence="1" id="KW-1133">Transmembrane helix</keyword>
<dbReference type="Proteomes" id="UP000176800">
    <property type="component" value="Unassembled WGS sequence"/>
</dbReference>
<name>A0A1G2U6B7_9BACT</name>
<comment type="caution">
    <text evidence="2">The sequence shown here is derived from an EMBL/GenBank/DDBJ whole genome shotgun (WGS) entry which is preliminary data.</text>
</comment>
<keyword evidence="1" id="KW-0812">Transmembrane</keyword>
<reference evidence="2 3" key="1">
    <citation type="journal article" date="2016" name="Nat. Commun.">
        <title>Thousands of microbial genomes shed light on interconnected biogeochemical processes in an aquifer system.</title>
        <authorList>
            <person name="Anantharaman K."/>
            <person name="Brown C.T."/>
            <person name="Hug L.A."/>
            <person name="Sharon I."/>
            <person name="Castelle C.J."/>
            <person name="Probst A.J."/>
            <person name="Thomas B.C."/>
            <person name="Singh A."/>
            <person name="Wilkins M.J."/>
            <person name="Karaoz U."/>
            <person name="Brodie E.L."/>
            <person name="Williams K.H."/>
            <person name="Hubbard S.S."/>
            <person name="Banfield J.F."/>
        </authorList>
    </citation>
    <scope>NUCLEOTIDE SEQUENCE [LARGE SCALE GENOMIC DNA]</scope>
</reference>
<sequence length="222" mass="24028">MDPKFQSSFIPSRSMVGGNSSVNYPKHSSGLLSLIGTAIFVLAVIASVGVFVYEKYLERRVTGMESSLSAARESLQPDLIKELVKEDSRIDSASEIVDGHVSLSALFALLEKLTLQSVRFSSFSFDTSDVNSKLVDINMKGEALTYKSVALQESIFSENPNIISPLFYDLDLNDDGDVTFSFKAKIDPEAISFVNQIEESNLEPAVITGATASGPAASEPNQ</sequence>
<dbReference type="AlphaFoldDB" id="A0A1G2U6B7"/>
<dbReference type="EMBL" id="MHWE01000006">
    <property type="protein sequence ID" value="OHB04462.1"/>
    <property type="molecule type" value="Genomic_DNA"/>
</dbReference>
<evidence type="ECO:0000256" key="1">
    <source>
        <dbReference type="SAM" id="Phobius"/>
    </source>
</evidence>
<evidence type="ECO:0000313" key="2">
    <source>
        <dbReference type="EMBL" id="OHB04462.1"/>
    </source>
</evidence>
<feature type="transmembrane region" description="Helical" evidence="1">
    <location>
        <begin position="31"/>
        <end position="53"/>
    </location>
</feature>
<evidence type="ECO:0008006" key="4">
    <source>
        <dbReference type="Google" id="ProtNLM"/>
    </source>
</evidence>
<organism evidence="2 3">
    <name type="scientific">Candidatus Zambryskibacteria bacterium RIFCSPLOWO2_01_FULL_45_21</name>
    <dbReference type="NCBI Taxonomy" id="1802761"/>
    <lineage>
        <taxon>Bacteria</taxon>
        <taxon>Candidatus Zambryskiibacteriota</taxon>
    </lineage>
</organism>
<gene>
    <name evidence="2" type="ORF">A3B14_03455</name>
</gene>